<dbReference type="InterPro" id="IPR036188">
    <property type="entry name" value="FAD/NAD-bd_sf"/>
</dbReference>
<dbReference type="EMBL" id="GISG01112465">
    <property type="protein sequence ID" value="MBA4639163.1"/>
    <property type="molecule type" value="Transcribed_RNA"/>
</dbReference>
<evidence type="ECO:0000256" key="1">
    <source>
        <dbReference type="ARBA" id="ARBA00023002"/>
    </source>
</evidence>
<dbReference type="Gene3D" id="3.50.50.60">
    <property type="entry name" value="FAD/NAD(P)-binding domain"/>
    <property type="match status" value="1"/>
</dbReference>
<dbReference type="AlphaFoldDB" id="A0A7C9DFG6"/>
<evidence type="ECO:0000259" key="4">
    <source>
        <dbReference type="Pfam" id="PF01494"/>
    </source>
</evidence>
<keyword evidence="1 5" id="KW-0560">Oxidoreductase</keyword>
<feature type="domain" description="FAD-binding" evidence="4">
    <location>
        <begin position="58"/>
        <end position="223"/>
    </location>
</feature>
<dbReference type="EC" id="1.14.15.21" evidence="5"/>
<proteinExistence type="inferred from homology"/>
<comment type="similarity">
    <text evidence="3">Belongs to the 3-hydroxybenzoate 6-hydroxylase family.</text>
</comment>
<dbReference type="SUPFAM" id="SSF51905">
    <property type="entry name" value="FAD/NAD(P)-binding domain"/>
    <property type="match status" value="1"/>
</dbReference>
<reference evidence="5" key="1">
    <citation type="journal article" date="2013" name="J. Plant Res.">
        <title>Effect of fungi and light on seed germination of three Opuntia species from semiarid lands of central Mexico.</title>
        <authorList>
            <person name="Delgado-Sanchez P."/>
            <person name="Jimenez-Bremont J.F."/>
            <person name="Guerrero-Gonzalez Mde L."/>
            <person name="Flores J."/>
        </authorList>
    </citation>
    <scope>NUCLEOTIDE SEQUENCE</scope>
    <source>
        <tissue evidence="5">Cladode</tissue>
    </source>
</reference>
<keyword evidence="2" id="KW-0503">Monooxygenase</keyword>
<evidence type="ECO:0000256" key="3">
    <source>
        <dbReference type="ARBA" id="ARBA00024018"/>
    </source>
</evidence>
<protein>
    <submittedName>
        <fullName evidence="5">Zeaxanthin epoxidase</fullName>
        <ecNumber evidence="5">1.14.15.21</ecNumber>
    </submittedName>
</protein>
<evidence type="ECO:0000256" key="2">
    <source>
        <dbReference type="ARBA" id="ARBA00023033"/>
    </source>
</evidence>
<dbReference type="PANTHER" id="PTHR45934:SF9">
    <property type="entry name" value="FAD_NAD(P)-BINDING OXIDOREDUCTASE FAMILY PROTEIN"/>
    <property type="match status" value="1"/>
</dbReference>
<evidence type="ECO:0000313" key="5">
    <source>
        <dbReference type="EMBL" id="MBA4639163.1"/>
    </source>
</evidence>
<dbReference type="PRINTS" id="PR00420">
    <property type="entry name" value="RNGMNOXGNASE"/>
</dbReference>
<dbReference type="InterPro" id="IPR002938">
    <property type="entry name" value="FAD-bd"/>
</dbReference>
<name>A0A7C9DFG6_OPUST</name>
<sequence length="283" mass="31334">MSPKTSSSNLLINCFLPPSPTLRKITHLPTKLPHTTTQYRSRFICLSKKLSIETHKEEIVIVGGGIAGLSTALALHRLGIRSLVLEQSESLRTGGTSLTLFKNGWRVLDALGVGNELRTQFLEIQGLSIKTNQGKDLRSFDFKDVDPSQEVRAVERRILLQTLADQLPPDSLQFSSKLANIEQDDGTQETKLELSNGARLSAKIVIGCDGIRSPIAKWMGYPEPKYAGHCAFRGLACYPNGQPHEPRVNYIYGRGVRAGFVPVSSDKVYWFICYNNSNPGLHL</sequence>
<dbReference type="GO" id="GO:0071949">
    <property type="term" value="F:FAD binding"/>
    <property type="evidence" value="ECO:0007669"/>
    <property type="project" value="InterPro"/>
</dbReference>
<dbReference type="InterPro" id="IPR044560">
    <property type="entry name" value="MOase"/>
</dbReference>
<organism evidence="5">
    <name type="scientific">Opuntia streptacantha</name>
    <name type="common">Prickly pear cactus</name>
    <name type="synonym">Opuntia cardona</name>
    <dbReference type="NCBI Taxonomy" id="393608"/>
    <lineage>
        <taxon>Eukaryota</taxon>
        <taxon>Viridiplantae</taxon>
        <taxon>Streptophyta</taxon>
        <taxon>Embryophyta</taxon>
        <taxon>Tracheophyta</taxon>
        <taxon>Spermatophyta</taxon>
        <taxon>Magnoliopsida</taxon>
        <taxon>eudicotyledons</taxon>
        <taxon>Gunneridae</taxon>
        <taxon>Pentapetalae</taxon>
        <taxon>Caryophyllales</taxon>
        <taxon>Cactineae</taxon>
        <taxon>Cactaceae</taxon>
        <taxon>Opuntioideae</taxon>
        <taxon>Opuntia</taxon>
    </lineage>
</organism>
<dbReference type="GO" id="GO:0052662">
    <property type="term" value="F:zeaxanthin epoxidase activity"/>
    <property type="evidence" value="ECO:0007669"/>
    <property type="project" value="UniProtKB-EC"/>
</dbReference>
<dbReference type="Pfam" id="PF01494">
    <property type="entry name" value="FAD_binding_3"/>
    <property type="match status" value="1"/>
</dbReference>
<accession>A0A7C9DFG6</accession>
<dbReference type="PANTHER" id="PTHR45934">
    <property type="entry name" value="FAD/NAD(P)-BINDING OXIDOREDUCTASE FAMILY PROTEIN"/>
    <property type="match status" value="1"/>
</dbReference>
<reference evidence="5" key="2">
    <citation type="submission" date="2020-07" db="EMBL/GenBank/DDBJ databases">
        <authorList>
            <person name="Vera ALvarez R."/>
            <person name="Arias-Moreno D.M."/>
            <person name="Jimenez-Jacinto V."/>
            <person name="Jimenez-Bremont J.F."/>
            <person name="Swaminathan K."/>
            <person name="Moose S.P."/>
            <person name="Guerrero-Gonzalez M.L."/>
            <person name="Marino-Ramirez L."/>
            <person name="Landsman D."/>
            <person name="Rodriguez-Kessler M."/>
            <person name="Delgado-Sanchez P."/>
        </authorList>
    </citation>
    <scope>NUCLEOTIDE SEQUENCE</scope>
    <source>
        <tissue evidence="5">Cladode</tissue>
    </source>
</reference>